<keyword evidence="1" id="KW-0732">Signal</keyword>
<keyword evidence="4" id="KW-1185">Reference proteome</keyword>
<protein>
    <recommendedName>
        <fullName evidence="2">Chitin-binding type-4 domain-containing protein</fullName>
    </recommendedName>
</protein>
<evidence type="ECO:0000313" key="3">
    <source>
        <dbReference type="EnsemblMetazoa" id="SMAR011906-PA"/>
    </source>
</evidence>
<feature type="chain" id="PRO_5004590434" description="Chitin-binding type-4 domain-containing protein" evidence="1">
    <location>
        <begin position="17"/>
        <end position="210"/>
    </location>
</feature>
<accession>T1JDM2</accession>
<dbReference type="EnsemblMetazoa" id="SMAR011906-RA">
    <property type="protein sequence ID" value="SMAR011906-PA"/>
    <property type="gene ID" value="SMAR011906"/>
</dbReference>
<feature type="signal peptide" evidence="1">
    <location>
        <begin position="1"/>
        <end position="16"/>
    </location>
</feature>
<name>T1JDM2_STRMM</name>
<sequence length="210" mass="23231">MIRIILLSTLVCIVLGHGRLRDPPSRSSAWREGFNTPANYNDNELFCGGFTNQWLRNGGKCGICGDPWQNPTPRANELGGKYGKGVITRTYKKGQVISTTIELTTTHKGWYELRLCPLAAGTDKTDATQECFDKHILQQADGSSGRIKVTAQKIYKVDMKLPNDVVCEHCVIQWHYNAGNNWGKCENGGHATGCGPQETFRGCADVKIEL</sequence>
<organism evidence="3 4">
    <name type="scientific">Strigamia maritima</name>
    <name type="common">European centipede</name>
    <name type="synonym">Geophilus maritimus</name>
    <dbReference type="NCBI Taxonomy" id="126957"/>
    <lineage>
        <taxon>Eukaryota</taxon>
        <taxon>Metazoa</taxon>
        <taxon>Ecdysozoa</taxon>
        <taxon>Arthropoda</taxon>
        <taxon>Myriapoda</taxon>
        <taxon>Chilopoda</taxon>
        <taxon>Pleurostigmophora</taxon>
        <taxon>Geophilomorpha</taxon>
        <taxon>Linotaeniidae</taxon>
        <taxon>Strigamia</taxon>
    </lineage>
</organism>
<evidence type="ECO:0000259" key="2">
    <source>
        <dbReference type="Pfam" id="PF03067"/>
    </source>
</evidence>
<reference evidence="3" key="2">
    <citation type="submission" date="2015-02" db="UniProtKB">
        <authorList>
            <consortium name="EnsemblMetazoa"/>
        </authorList>
    </citation>
    <scope>IDENTIFICATION</scope>
</reference>
<dbReference type="Proteomes" id="UP000014500">
    <property type="component" value="Unassembled WGS sequence"/>
</dbReference>
<dbReference type="Pfam" id="PF03067">
    <property type="entry name" value="LPMO_10"/>
    <property type="match status" value="1"/>
</dbReference>
<dbReference type="HOGENOM" id="CLU_041201_1_0_1"/>
<dbReference type="PhylomeDB" id="T1JDM2"/>
<feature type="domain" description="Chitin-binding type-4" evidence="2">
    <location>
        <begin position="17"/>
        <end position="206"/>
    </location>
</feature>
<dbReference type="InterPro" id="IPR004302">
    <property type="entry name" value="Cellulose/chitin-bd_N"/>
</dbReference>
<dbReference type="AlphaFoldDB" id="T1JDM2"/>
<evidence type="ECO:0000313" key="4">
    <source>
        <dbReference type="Proteomes" id="UP000014500"/>
    </source>
</evidence>
<evidence type="ECO:0000256" key="1">
    <source>
        <dbReference type="SAM" id="SignalP"/>
    </source>
</evidence>
<dbReference type="EMBL" id="JH432107">
    <property type="status" value="NOT_ANNOTATED_CDS"/>
    <property type="molecule type" value="Genomic_DNA"/>
</dbReference>
<reference evidence="4" key="1">
    <citation type="submission" date="2011-05" db="EMBL/GenBank/DDBJ databases">
        <authorList>
            <person name="Richards S.R."/>
            <person name="Qu J."/>
            <person name="Jiang H."/>
            <person name="Jhangiani S.N."/>
            <person name="Agravi P."/>
            <person name="Goodspeed R."/>
            <person name="Gross S."/>
            <person name="Mandapat C."/>
            <person name="Jackson L."/>
            <person name="Mathew T."/>
            <person name="Pu L."/>
            <person name="Thornton R."/>
            <person name="Saada N."/>
            <person name="Wilczek-Boney K.B."/>
            <person name="Lee S."/>
            <person name="Kovar C."/>
            <person name="Wu Y."/>
            <person name="Scherer S.E."/>
            <person name="Worley K.C."/>
            <person name="Muzny D.M."/>
            <person name="Gibbs R."/>
        </authorList>
    </citation>
    <scope>NUCLEOTIDE SEQUENCE</scope>
    <source>
        <strain evidence="4">Brora</strain>
    </source>
</reference>
<proteinExistence type="predicted"/>
<dbReference type="OMA" id="NDMNESH"/>
<dbReference type="eggNOG" id="ENOG502QUC9">
    <property type="taxonomic scope" value="Eukaryota"/>
</dbReference>
<dbReference type="STRING" id="126957.T1JDM2"/>